<proteinExistence type="predicted"/>
<evidence type="ECO:0000313" key="1">
    <source>
        <dbReference type="EMBL" id="MQL98235.1"/>
    </source>
</evidence>
<dbReference type="AlphaFoldDB" id="A0A843VQI1"/>
<dbReference type="Proteomes" id="UP000652761">
    <property type="component" value="Unassembled WGS sequence"/>
</dbReference>
<name>A0A843VQI1_COLES</name>
<gene>
    <name evidence="1" type="ORF">Taro_030939</name>
</gene>
<reference evidence="1" key="1">
    <citation type="submission" date="2017-07" db="EMBL/GenBank/DDBJ databases">
        <title>Taro Niue Genome Assembly and Annotation.</title>
        <authorList>
            <person name="Atibalentja N."/>
            <person name="Keating K."/>
            <person name="Fields C.J."/>
        </authorList>
    </citation>
    <scope>NUCLEOTIDE SEQUENCE</scope>
    <source>
        <strain evidence="1">Niue_2</strain>
        <tissue evidence="1">Leaf</tissue>
    </source>
</reference>
<keyword evidence="2" id="KW-1185">Reference proteome</keyword>
<protein>
    <submittedName>
        <fullName evidence="1">Uncharacterized protein</fullName>
    </submittedName>
</protein>
<comment type="caution">
    <text evidence="1">The sequence shown here is derived from an EMBL/GenBank/DDBJ whole genome shotgun (WGS) entry which is preliminary data.</text>
</comment>
<dbReference type="EMBL" id="NMUH01002160">
    <property type="protein sequence ID" value="MQL98235.1"/>
    <property type="molecule type" value="Genomic_DNA"/>
</dbReference>
<accession>A0A843VQI1</accession>
<evidence type="ECO:0000313" key="2">
    <source>
        <dbReference type="Proteomes" id="UP000652761"/>
    </source>
</evidence>
<sequence length="359" mass="38671">MPIRVAGVSVRLVALSRRPCRARSCCGPLTHRVKVHNATGRSVTFWLPKVKSLGRRSPSVSFFPLVLTPAVLGLPLSPLCVSGEEEGRACCYGVVDLAWSEEEVAMHREGPSWVRFFVTSREFLCPSRSEWIGSPSGFIDTFIAFPMLPSPLCCDWMVCGRLRIEDPVGLPPCWCRDGSAHRDIRGGVSPLGCDLIATRLVVVIRLSHRASRSRQDCCRGAFLPSRTGLSRGPSPLRWCCDSLGGRDSTCIASGLRLPCMVRVHVAVGCSYCCAACVASVVARCVRAMLARLAVVFPYGGHLQASPGAVLLVFGSVGGGTTLGVPGKGSERSGRYSGDPGSSGLIKAATTYHRTLRWYF</sequence>
<organism evidence="1 2">
    <name type="scientific">Colocasia esculenta</name>
    <name type="common">Wild taro</name>
    <name type="synonym">Arum esculentum</name>
    <dbReference type="NCBI Taxonomy" id="4460"/>
    <lineage>
        <taxon>Eukaryota</taxon>
        <taxon>Viridiplantae</taxon>
        <taxon>Streptophyta</taxon>
        <taxon>Embryophyta</taxon>
        <taxon>Tracheophyta</taxon>
        <taxon>Spermatophyta</taxon>
        <taxon>Magnoliopsida</taxon>
        <taxon>Liliopsida</taxon>
        <taxon>Araceae</taxon>
        <taxon>Aroideae</taxon>
        <taxon>Colocasieae</taxon>
        <taxon>Colocasia</taxon>
    </lineage>
</organism>